<feature type="region of interest" description="Disordered" evidence="1">
    <location>
        <begin position="153"/>
        <end position="210"/>
    </location>
</feature>
<proteinExistence type="predicted"/>
<evidence type="ECO:0000313" key="2">
    <source>
        <dbReference type="EMBL" id="SDE64258.1"/>
    </source>
</evidence>
<evidence type="ECO:0000256" key="1">
    <source>
        <dbReference type="SAM" id="MobiDB-lite"/>
    </source>
</evidence>
<reference evidence="2 3" key="1">
    <citation type="submission" date="2016-10" db="EMBL/GenBank/DDBJ databases">
        <authorList>
            <person name="Varghese N."/>
            <person name="Submissions S."/>
        </authorList>
    </citation>
    <scope>NUCLEOTIDE SEQUENCE [LARGE SCALE GENOMIC DNA]</scope>
    <source>
        <strain evidence="2 3">S7-754</strain>
    </source>
</reference>
<evidence type="ECO:0000313" key="3">
    <source>
        <dbReference type="Proteomes" id="UP000323502"/>
    </source>
</evidence>
<protein>
    <submittedName>
        <fullName evidence="2">Uncharacterized protein</fullName>
    </submittedName>
</protein>
<dbReference type="AlphaFoldDB" id="A0A1G7EKT2"/>
<organism evidence="2 3">
    <name type="scientific">Sphingomonas carotinifaciens</name>
    <dbReference type="NCBI Taxonomy" id="1166323"/>
    <lineage>
        <taxon>Bacteria</taxon>
        <taxon>Pseudomonadati</taxon>
        <taxon>Pseudomonadota</taxon>
        <taxon>Alphaproteobacteria</taxon>
        <taxon>Sphingomonadales</taxon>
        <taxon>Sphingomonadaceae</taxon>
        <taxon>Sphingomonas</taxon>
    </lineage>
</organism>
<gene>
    <name evidence="2" type="ORF">SAMN05216557_1019</name>
</gene>
<dbReference type="EMBL" id="FNBI01000001">
    <property type="protein sequence ID" value="SDE64258.1"/>
    <property type="molecule type" value="Genomic_DNA"/>
</dbReference>
<name>A0A1G7EKT2_9SPHN</name>
<accession>A0A1G7EKT2</accession>
<keyword evidence="3" id="KW-1185">Reference proteome</keyword>
<dbReference type="Proteomes" id="UP000323502">
    <property type="component" value="Unassembled WGS sequence"/>
</dbReference>
<sequence length="210" mass="21947">MRSGALRSSIASRCTRSVTMRSSISNGGSTWISPDFTVHGPYPSVSIRSSTTIVRSWCQPSAQFLSAVLSNKIARTGRACSPSADTAITPIGPALPRKGRSCRPSPIRTPGLLVGSATKAVSRRPHVPSSRACANSWAPSSLRVRSAERQTAESMRLRLARPTLGVDPTHSTKPLRGIDVRGGGNASALRFGPAASGADDGVPSTRGTLS</sequence>
<feature type="region of interest" description="Disordered" evidence="1">
    <location>
        <begin position="89"/>
        <end position="110"/>
    </location>
</feature>